<feature type="binding site" description="in other chain" evidence="6">
    <location>
        <begin position="211"/>
        <end position="213"/>
    </location>
    <ligand>
        <name>dUMP</name>
        <dbReference type="ChEBI" id="CHEBI:246422"/>
        <note>ligand shared between dimeric partners</note>
    </ligand>
</feature>
<feature type="binding site" evidence="6">
    <location>
        <position position="51"/>
    </location>
    <ligand>
        <name>(6R)-5,10-methylene-5,6,7,8-tetrahydrofolate</name>
        <dbReference type="ChEBI" id="CHEBI:15636"/>
    </ligand>
</feature>
<feature type="active site" evidence="7">
    <location>
        <position position="146"/>
    </location>
</feature>
<dbReference type="SUPFAM" id="SSF55831">
    <property type="entry name" value="Thymidylate synthase/dCMP hydroxymethylase"/>
    <property type="match status" value="1"/>
</dbReference>
<dbReference type="KEGG" id="mbry:B1812_02220"/>
<dbReference type="Pfam" id="PF00303">
    <property type="entry name" value="Thymidylat_synt"/>
    <property type="match status" value="1"/>
</dbReference>
<keyword evidence="4 6" id="KW-0808">Transferase</keyword>
<comment type="subcellular location">
    <subcellularLocation>
        <location evidence="6">Cytoplasm</location>
    </subcellularLocation>
</comment>
<dbReference type="InterPro" id="IPR036926">
    <property type="entry name" value="Thymidate_synth/dCMP_Mease_sf"/>
</dbReference>
<feature type="binding site" evidence="6">
    <location>
        <position position="173"/>
    </location>
    <ligand>
        <name>(6R)-5,10-methylene-5,6,7,8-tetrahydrofolate</name>
        <dbReference type="ChEBI" id="CHEBI:15636"/>
    </ligand>
</feature>
<dbReference type="AlphaFoldDB" id="A0A1W6MR54"/>
<feature type="binding site" description="in other chain" evidence="6">
    <location>
        <position position="21"/>
    </location>
    <ligand>
        <name>dUMP</name>
        <dbReference type="ChEBI" id="CHEBI:246422"/>
        <note>ligand shared between dimeric partners</note>
    </ligand>
</feature>
<evidence type="ECO:0000256" key="1">
    <source>
        <dbReference type="ARBA" id="ARBA00011947"/>
    </source>
</evidence>
<dbReference type="GO" id="GO:0004799">
    <property type="term" value="F:thymidylate synthase activity"/>
    <property type="evidence" value="ECO:0007669"/>
    <property type="project" value="UniProtKB-UniRule"/>
</dbReference>
<reference evidence="9 10" key="1">
    <citation type="submission" date="2017-02" db="EMBL/GenBank/DDBJ databases">
        <authorList>
            <person name="Peterson S.W."/>
        </authorList>
    </citation>
    <scope>NUCLEOTIDE SEQUENCE [LARGE SCALE GENOMIC DNA]</scope>
    <source>
        <strain evidence="9 10">S285</strain>
    </source>
</reference>
<accession>A0A1W6MR54</accession>
<dbReference type="OrthoDB" id="9774633at2"/>
<dbReference type="GO" id="GO:0006231">
    <property type="term" value="P:dTMP biosynthetic process"/>
    <property type="evidence" value="ECO:0007669"/>
    <property type="project" value="UniProtKB-UniRule"/>
</dbReference>
<dbReference type="PROSITE" id="PS00091">
    <property type="entry name" value="THYMIDYLATE_SYNTHASE"/>
    <property type="match status" value="1"/>
</dbReference>
<evidence type="ECO:0000259" key="8">
    <source>
        <dbReference type="Pfam" id="PF00303"/>
    </source>
</evidence>
<evidence type="ECO:0000256" key="7">
    <source>
        <dbReference type="PROSITE-ProRule" id="PRU10016"/>
    </source>
</evidence>
<dbReference type="GO" id="GO:0032259">
    <property type="term" value="P:methylation"/>
    <property type="evidence" value="ECO:0007669"/>
    <property type="project" value="UniProtKB-KW"/>
</dbReference>
<dbReference type="EC" id="2.1.1.45" evidence="1 6"/>
<dbReference type="PANTHER" id="PTHR11548:SF9">
    <property type="entry name" value="THYMIDYLATE SYNTHASE"/>
    <property type="match status" value="1"/>
</dbReference>
<keyword evidence="5 6" id="KW-0545">Nucleotide biosynthesis</keyword>
<feature type="binding site" evidence="6">
    <location>
        <position position="265"/>
    </location>
    <ligand>
        <name>(6R)-5,10-methylene-5,6,7,8-tetrahydrofolate</name>
        <dbReference type="ChEBI" id="CHEBI:15636"/>
    </ligand>
</feature>
<dbReference type="InterPro" id="IPR023451">
    <property type="entry name" value="Thymidate_synth/dCMP_Mease_dom"/>
</dbReference>
<dbReference type="UniPathway" id="UPA00575"/>
<keyword evidence="10" id="KW-1185">Reference proteome</keyword>
<dbReference type="InterPro" id="IPR020940">
    <property type="entry name" value="Thymidylate_synthase_AS"/>
</dbReference>
<keyword evidence="3 6" id="KW-0489">Methyltransferase</keyword>
<evidence type="ECO:0000313" key="10">
    <source>
        <dbReference type="Proteomes" id="UP000193978"/>
    </source>
</evidence>
<dbReference type="PANTHER" id="PTHR11548">
    <property type="entry name" value="THYMIDYLATE SYNTHASE 1"/>
    <property type="match status" value="1"/>
</dbReference>
<feature type="domain" description="Thymidylate synthase/dCMP hydroxymethylase" evidence="8">
    <location>
        <begin position="2"/>
        <end position="266"/>
    </location>
</feature>
<comment type="function">
    <text evidence="6">Catalyzes the reductive methylation of 2'-deoxyuridine-5'-monophosphate (dUMP) to 2'-deoxythymidine-5'-monophosphate (dTMP) while utilizing 5,10-methylenetetrahydrofolate (mTHF) as the methyl donor and reductant in the reaction, yielding dihydrofolate (DHF) as a by-product. This enzymatic reaction provides an intracellular de novo source of dTMP, an essential precursor for DNA biosynthesis.</text>
</comment>
<dbReference type="STRING" id="655015.B1812_02220"/>
<feature type="binding site" evidence="6">
    <location>
        <begin position="126"/>
        <end position="127"/>
    </location>
    <ligand>
        <name>dUMP</name>
        <dbReference type="ChEBI" id="CHEBI:246422"/>
        <note>ligand shared between dimeric partners</note>
    </ligand>
</feature>
<evidence type="ECO:0000256" key="2">
    <source>
        <dbReference type="ARBA" id="ARBA00022490"/>
    </source>
</evidence>
<dbReference type="RefSeq" id="WP_085770145.1">
    <property type="nucleotide sequence ID" value="NZ_AP027149.1"/>
</dbReference>
<dbReference type="HAMAP" id="MF_00008">
    <property type="entry name" value="Thymidy_synth_bact"/>
    <property type="match status" value="1"/>
</dbReference>
<comment type="subunit">
    <text evidence="6">Homodimer.</text>
</comment>
<feature type="active site" description="Nucleophile" evidence="6">
    <location>
        <position position="146"/>
    </location>
</feature>
<feature type="binding site" description="in other chain" evidence="6">
    <location>
        <begin position="170"/>
        <end position="173"/>
    </location>
    <ligand>
        <name>dUMP</name>
        <dbReference type="ChEBI" id="CHEBI:246422"/>
        <note>ligand shared between dimeric partners</note>
    </ligand>
</feature>
<dbReference type="Gene3D" id="3.30.572.10">
    <property type="entry name" value="Thymidylate synthase/dCMP hydroxymethylase domain"/>
    <property type="match status" value="1"/>
</dbReference>
<evidence type="ECO:0000256" key="6">
    <source>
        <dbReference type="HAMAP-Rule" id="MF_00008"/>
    </source>
</evidence>
<evidence type="ECO:0000313" key="9">
    <source>
        <dbReference type="EMBL" id="ARN80090.1"/>
    </source>
</evidence>
<comment type="pathway">
    <text evidence="6">Pyrimidine metabolism; dTTP biosynthesis.</text>
</comment>
<dbReference type="InterPro" id="IPR045097">
    <property type="entry name" value="Thymidate_synth/dCMP_Mease"/>
</dbReference>
<evidence type="ECO:0000256" key="5">
    <source>
        <dbReference type="ARBA" id="ARBA00022727"/>
    </source>
</evidence>
<dbReference type="PRINTS" id="PR00108">
    <property type="entry name" value="THYMDSNTHASE"/>
</dbReference>
<dbReference type="NCBIfam" id="NF002499">
    <property type="entry name" value="PRK01827.1-5"/>
    <property type="match status" value="1"/>
</dbReference>
<feature type="binding site" description="in other chain" evidence="6">
    <location>
        <position position="181"/>
    </location>
    <ligand>
        <name>dUMP</name>
        <dbReference type="ChEBI" id="CHEBI:246422"/>
        <note>ligand shared between dimeric partners</note>
    </ligand>
</feature>
<comment type="similarity">
    <text evidence="6">Belongs to the thymidylate synthase family. Bacterial-type ThyA subfamily.</text>
</comment>
<gene>
    <name evidence="6" type="primary">thyA</name>
    <name evidence="9" type="ORF">B1812_02220</name>
</gene>
<dbReference type="NCBIfam" id="TIGR03284">
    <property type="entry name" value="thym_sym"/>
    <property type="match status" value="2"/>
</dbReference>
<keyword evidence="2 6" id="KW-0963">Cytoplasm</keyword>
<dbReference type="InterPro" id="IPR000398">
    <property type="entry name" value="Thymidylate_synthase"/>
</dbReference>
<organism evidence="9 10">
    <name type="scientific">Methylocystis bryophila</name>
    <dbReference type="NCBI Taxonomy" id="655015"/>
    <lineage>
        <taxon>Bacteria</taxon>
        <taxon>Pseudomonadati</taxon>
        <taxon>Pseudomonadota</taxon>
        <taxon>Alphaproteobacteria</taxon>
        <taxon>Hyphomicrobiales</taxon>
        <taxon>Methylocystaceae</taxon>
        <taxon>Methylocystis</taxon>
    </lineage>
</organism>
<name>A0A1W6MR54_9HYPH</name>
<sequence>MRQYLELLDLILREGRRKEDRTGTGTLSIFGHQMRFDLREGFPLVTTKKLHLKSIIHELLWFLSGDTNIAYLRDKGVTIWDEWADEKGDLGPVYGRQWRAWETPDGRVIDQIGEVVAEIKRNPFSRRLIVTAWNPADLDRMALAPCHCLIQFHVEEIEGRKHLSCQLYQRSADVFLGVPFNIASYALLTHLIARETDCEPKDFVHSFGDVHLYLNHIEQAKLQLTRAPRPLPRLRLAPGALFTTRYEDIEILDYDPWPAIAAPVAV</sequence>
<dbReference type="GO" id="GO:0006235">
    <property type="term" value="P:dTTP biosynthetic process"/>
    <property type="evidence" value="ECO:0007669"/>
    <property type="project" value="UniProtKB-UniRule"/>
</dbReference>
<protein>
    <recommendedName>
        <fullName evidence="1 6">Thymidylate synthase</fullName>
        <shortName evidence="6">TS</shortName>
        <shortName evidence="6">TSase</shortName>
        <ecNumber evidence="1 6">2.1.1.45</ecNumber>
    </recommendedName>
</protein>
<dbReference type="GO" id="GO:0005829">
    <property type="term" value="C:cytosol"/>
    <property type="evidence" value="ECO:0007669"/>
    <property type="project" value="TreeGrafter"/>
</dbReference>
<evidence type="ECO:0000256" key="4">
    <source>
        <dbReference type="ARBA" id="ARBA00022679"/>
    </source>
</evidence>
<dbReference type="NCBIfam" id="NF002497">
    <property type="entry name" value="PRK01827.1-3"/>
    <property type="match status" value="1"/>
</dbReference>
<proteinExistence type="inferred from homology"/>
<dbReference type="EMBL" id="CP019948">
    <property type="protein sequence ID" value="ARN80090.1"/>
    <property type="molecule type" value="Genomic_DNA"/>
</dbReference>
<evidence type="ECO:0000256" key="3">
    <source>
        <dbReference type="ARBA" id="ARBA00022603"/>
    </source>
</evidence>
<dbReference type="Proteomes" id="UP000193978">
    <property type="component" value="Chromosome"/>
</dbReference>
<dbReference type="FunFam" id="3.30.572.10:FF:000013">
    <property type="entry name" value="Thymidylate synthase"/>
    <property type="match status" value="1"/>
</dbReference>
<dbReference type="CDD" id="cd00351">
    <property type="entry name" value="TS_Pyrimidine_HMase"/>
    <property type="match status" value="1"/>
</dbReference>
<comment type="catalytic activity">
    <reaction evidence="6">
        <text>dUMP + (6R)-5,10-methylene-5,6,7,8-tetrahydrofolate = 7,8-dihydrofolate + dTMP</text>
        <dbReference type="Rhea" id="RHEA:12104"/>
        <dbReference type="ChEBI" id="CHEBI:15636"/>
        <dbReference type="ChEBI" id="CHEBI:57451"/>
        <dbReference type="ChEBI" id="CHEBI:63528"/>
        <dbReference type="ChEBI" id="CHEBI:246422"/>
        <dbReference type="EC" id="2.1.1.45"/>
    </reaction>
</comment>